<feature type="repeat" description="Pumilio" evidence="2">
    <location>
        <begin position="590"/>
        <end position="626"/>
    </location>
</feature>
<evidence type="ECO:0000313" key="6">
    <source>
        <dbReference type="Proteomes" id="UP001150062"/>
    </source>
</evidence>
<name>A0ABQ8XBU1_9EUKA</name>
<feature type="repeat" description="Pumilio" evidence="2">
    <location>
        <begin position="518"/>
        <end position="553"/>
    </location>
</feature>
<comment type="caution">
    <text evidence="5">The sequence shown here is derived from an EMBL/GenBank/DDBJ whole genome shotgun (WGS) entry which is preliminary data.</text>
</comment>
<feature type="region of interest" description="Disordered" evidence="3">
    <location>
        <begin position="341"/>
        <end position="374"/>
    </location>
</feature>
<keyword evidence="1" id="KW-0677">Repeat</keyword>
<dbReference type="EMBL" id="JAOAOG010000315">
    <property type="protein sequence ID" value="KAJ6230077.1"/>
    <property type="molecule type" value="Genomic_DNA"/>
</dbReference>
<dbReference type="SMART" id="SM00025">
    <property type="entry name" value="Pumilio"/>
    <property type="match status" value="8"/>
</dbReference>
<dbReference type="PROSITE" id="PS50302">
    <property type="entry name" value="PUM"/>
    <property type="match status" value="6"/>
</dbReference>
<feature type="compositionally biased region" description="Polar residues" evidence="3">
    <location>
        <begin position="355"/>
        <end position="373"/>
    </location>
</feature>
<dbReference type="PANTHER" id="PTHR12537">
    <property type="entry name" value="RNA BINDING PROTEIN PUMILIO-RELATED"/>
    <property type="match status" value="1"/>
</dbReference>
<evidence type="ECO:0000256" key="3">
    <source>
        <dbReference type="SAM" id="MobiDB-lite"/>
    </source>
</evidence>
<evidence type="ECO:0000256" key="2">
    <source>
        <dbReference type="PROSITE-ProRule" id="PRU00317"/>
    </source>
</evidence>
<dbReference type="InterPro" id="IPR033133">
    <property type="entry name" value="PUM-HD"/>
</dbReference>
<dbReference type="InterPro" id="IPR001313">
    <property type="entry name" value="Pumilio_RNA-bd_rpt"/>
</dbReference>
<reference evidence="5" key="1">
    <citation type="submission" date="2022-08" db="EMBL/GenBank/DDBJ databases">
        <title>Novel sulfate-reducing endosymbionts in the free-living metamonad Anaeramoeba.</title>
        <authorList>
            <person name="Jerlstrom-Hultqvist J."/>
            <person name="Cepicka I."/>
            <person name="Gallot-Lavallee L."/>
            <person name="Salas-Leiva D."/>
            <person name="Curtis B.A."/>
            <person name="Zahonova K."/>
            <person name="Pipaliya S."/>
            <person name="Dacks J."/>
            <person name="Roger A.J."/>
        </authorList>
    </citation>
    <scope>NUCLEOTIDE SEQUENCE</scope>
    <source>
        <strain evidence="5">Schooner1</strain>
    </source>
</reference>
<keyword evidence="6" id="KW-1185">Reference proteome</keyword>
<dbReference type="Gene3D" id="1.25.10.10">
    <property type="entry name" value="Leucine-rich Repeat Variant"/>
    <property type="match status" value="1"/>
</dbReference>
<dbReference type="Pfam" id="PF00806">
    <property type="entry name" value="PUF"/>
    <property type="match status" value="8"/>
</dbReference>
<accession>A0ABQ8XBU1</accession>
<dbReference type="InterPro" id="IPR033712">
    <property type="entry name" value="Pumilio_RNA-bd"/>
</dbReference>
<dbReference type="Proteomes" id="UP001150062">
    <property type="component" value="Unassembled WGS sequence"/>
</dbReference>
<evidence type="ECO:0000313" key="5">
    <source>
        <dbReference type="EMBL" id="KAJ6230077.1"/>
    </source>
</evidence>
<evidence type="ECO:0000259" key="4">
    <source>
        <dbReference type="PROSITE" id="PS50303"/>
    </source>
</evidence>
<feature type="repeat" description="Pumilio" evidence="2">
    <location>
        <begin position="408"/>
        <end position="444"/>
    </location>
</feature>
<evidence type="ECO:0000256" key="1">
    <source>
        <dbReference type="ARBA" id="ARBA00022737"/>
    </source>
</evidence>
<protein>
    <submittedName>
        <fullName evidence="5">Pumilio homology domain family member 4</fullName>
    </submittedName>
</protein>
<feature type="repeat" description="Pumilio" evidence="2">
    <location>
        <begin position="660"/>
        <end position="699"/>
    </location>
</feature>
<organism evidence="5 6">
    <name type="scientific">Anaeramoeba flamelloides</name>
    <dbReference type="NCBI Taxonomy" id="1746091"/>
    <lineage>
        <taxon>Eukaryota</taxon>
        <taxon>Metamonada</taxon>
        <taxon>Anaeramoebidae</taxon>
        <taxon>Anaeramoeba</taxon>
    </lineage>
</organism>
<dbReference type="InterPro" id="IPR011989">
    <property type="entry name" value="ARM-like"/>
</dbReference>
<gene>
    <name evidence="5" type="ORF">M0813_07302</name>
</gene>
<sequence length="756" mass="89060">MTQEISSNDQLLKRKVNDVSPQLTRSASEPTNLLLIQQGIFAYDTNNVSHNNSNKYPKSSYLWGYKRNPNTLPNKKFTNDINNFHNQYSNNNANLNYNHNTTNNQYNFNRDISNFITNQNTIYQSQNTLPMKIQNKNKLLITKNQINKIPIPISDLQKHHFGNINVNNSLKNQANLYIKSNQTQNQNQKVEQKQKQNENIIYTNNQEEIQSKNCNFNQNQNDRLNLNKLSKRTQNKLHLSKVRRKPRERRSWCVNLKTQNEKNEFLNQINAKKNNYPYYTNFTMGNKQFLPKKNIHQAQIKSKNQDQSNQFQSKSYFNQNCNQNFHQNHQTIRTKIEMKNNTEQKSKNETKNHQKTITVNDNNGYNKNSQPSPRTLELRSFGHRRSVSYDSEKVPNNSNYERFTSIDDAIGRIYLVAKDQFGCRFLQKQIENTQDTKITKIVLDEIYNHLIEIIIDPFGNYLIQKMFEYATIEDKSLIFKQISPELPSISLNQYGTRAVQKMIELIDHPDLSSILIHGIKTSLVELANDPNGNHILQKCLLKLTEEDKKYIYQGMVKHCVVISTHKHCCCVMQRCIDSAKDKDLELIVQTITEHSFILIRDRYANYVIQYILDKDFVSEKLANVFKENLYSFSIQKFSSNVVEKCLKVFHNKYKQFLIYELINMPKNRILKLLKDRYANYVIQTALDVANDKDNEKLSDVIFPHLPSLKKTRYMKIIQQKIYRNTTLTENLTLNQKRNMGHVKSKSWQRSTTLKKW</sequence>
<feature type="domain" description="PUM-HD" evidence="4">
    <location>
        <begin position="383"/>
        <end position="725"/>
    </location>
</feature>
<dbReference type="PROSITE" id="PS50303">
    <property type="entry name" value="PUM_HD"/>
    <property type="match status" value="1"/>
</dbReference>
<dbReference type="CDD" id="cd07920">
    <property type="entry name" value="Pumilio"/>
    <property type="match status" value="1"/>
</dbReference>
<dbReference type="SUPFAM" id="SSF48371">
    <property type="entry name" value="ARM repeat"/>
    <property type="match status" value="1"/>
</dbReference>
<feature type="compositionally biased region" description="Basic and acidic residues" evidence="3">
    <location>
        <begin position="341"/>
        <end position="352"/>
    </location>
</feature>
<dbReference type="PANTHER" id="PTHR12537:SF13">
    <property type="entry name" value="PUMILIO HOMOLOGY DOMAIN FAMILY MEMBER 4"/>
    <property type="match status" value="1"/>
</dbReference>
<proteinExistence type="predicted"/>
<feature type="repeat" description="Pumilio" evidence="2">
    <location>
        <begin position="481"/>
        <end position="517"/>
    </location>
</feature>
<dbReference type="InterPro" id="IPR016024">
    <property type="entry name" value="ARM-type_fold"/>
</dbReference>
<feature type="repeat" description="Pumilio" evidence="2">
    <location>
        <begin position="445"/>
        <end position="480"/>
    </location>
</feature>